<organism evidence="2 3">
    <name type="scientific">Thermococcus onnurineus (strain NA1)</name>
    <dbReference type="NCBI Taxonomy" id="523850"/>
    <lineage>
        <taxon>Archaea</taxon>
        <taxon>Methanobacteriati</taxon>
        <taxon>Methanobacteriota</taxon>
        <taxon>Thermococci</taxon>
        <taxon>Thermococcales</taxon>
        <taxon>Thermococcaceae</taxon>
        <taxon>Thermococcus</taxon>
    </lineage>
</organism>
<name>B6YXE8_THEON</name>
<dbReference type="eggNOG" id="arCOG02207">
    <property type="taxonomic scope" value="Archaea"/>
</dbReference>
<dbReference type="AlphaFoldDB" id="B6YXE8"/>
<dbReference type="STRING" id="523850.TON_1273"/>
<dbReference type="Proteomes" id="UP000002727">
    <property type="component" value="Chromosome"/>
</dbReference>
<protein>
    <submittedName>
        <fullName evidence="2">Membrane-bound metal-dependent hydrolase</fullName>
    </submittedName>
</protein>
<reference evidence="2 3" key="1">
    <citation type="journal article" date="2008" name="J. Bacteriol.">
        <title>The complete genome sequence of Thermococcus onnurineus NA1 reveals a mixed heterotrophic and carboxydotrophic metabolism.</title>
        <authorList>
            <person name="Lee H.S."/>
            <person name="Kang S.G."/>
            <person name="Bae S.S."/>
            <person name="Lim J.K."/>
            <person name="Cho Y."/>
            <person name="Kim Y.J."/>
            <person name="Jeon J.H."/>
            <person name="Cha S.S."/>
            <person name="Kwon K.K."/>
            <person name="Kim H.T."/>
            <person name="Park C.J."/>
            <person name="Lee H.W."/>
            <person name="Kim S.I."/>
            <person name="Chun J."/>
            <person name="Colwell R.R."/>
            <person name="Kim S.J."/>
            <person name="Lee J.H."/>
        </authorList>
    </citation>
    <scope>NUCLEOTIDE SEQUENCE [LARGE SCALE GENOMIC DNA]</scope>
    <source>
        <strain evidence="2 3">NA1</strain>
    </source>
</reference>
<proteinExistence type="predicted"/>
<keyword evidence="1" id="KW-1133">Transmembrane helix</keyword>
<dbReference type="PATRIC" id="fig|523850.10.peg.1281"/>
<keyword evidence="2" id="KW-0378">Hydrolase</keyword>
<dbReference type="GO" id="GO:0016787">
    <property type="term" value="F:hydrolase activity"/>
    <property type="evidence" value="ECO:0007669"/>
    <property type="project" value="UniProtKB-KW"/>
</dbReference>
<evidence type="ECO:0000256" key="1">
    <source>
        <dbReference type="SAM" id="Phobius"/>
    </source>
</evidence>
<evidence type="ECO:0000313" key="2">
    <source>
        <dbReference type="EMBL" id="ACJ16761.1"/>
    </source>
</evidence>
<sequence>MAAYAVASLAFASAIALVESTKGSRGGVIGAAYLFLVATLALGAYVGMDIGLAFMENNLEALILAASVIYALASYGGSAEVRLPNAKEIAARFSASQWFR</sequence>
<feature type="transmembrane region" description="Helical" evidence="1">
    <location>
        <begin position="26"/>
        <end position="47"/>
    </location>
</feature>
<dbReference type="EMBL" id="CP000855">
    <property type="protein sequence ID" value="ACJ16761.1"/>
    <property type="molecule type" value="Genomic_DNA"/>
</dbReference>
<dbReference type="KEGG" id="ton:TON_1273"/>
<keyword evidence="3" id="KW-1185">Reference proteome</keyword>
<gene>
    <name evidence="2" type="ordered locus">TON_1273</name>
</gene>
<dbReference type="HOGENOM" id="CLU_2299489_0_0_2"/>
<accession>B6YXE8</accession>
<feature type="transmembrane region" description="Helical" evidence="1">
    <location>
        <begin position="59"/>
        <end position="77"/>
    </location>
</feature>
<keyword evidence="1" id="KW-0812">Transmembrane</keyword>
<evidence type="ECO:0000313" key="3">
    <source>
        <dbReference type="Proteomes" id="UP000002727"/>
    </source>
</evidence>
<keyword evidence="1" id="KW-0472">Membrane</keyword>